<dbReference type="OrthoDB" id="2310150at2759"/>
<dbReference type="InterPro" id="IPR023210">
    <property type="entry name" value="NADP_OxRdtase_dom"/>
</dbReference>
<keyword evidence="3" id="KW-1185">Reference proteome</keyword>
<dbReference type="Pfam" id="PF00248">
    <property type="entry name" value="Aldo_ket_red"/>
    <property type="match status" value="1"/>
</dbReference>
<evidence type="ECO:0000313" key="3">
    <source>
        <dbReference type="Proteomes" id="UP000070444"/>
    </source>
</evidence>
<dbReference type="SUPFAM" id="SSF51430">
    <property type="entry name" value="NAD(P)-linked oxidoreductase"/>
    <property type="match status" value="1"/>
</dbReference>
<reference evidence="2 3" key="1">
    <citation type="journal article" date="2015" name="Genome Biol. Evol.">
        <title>Phylogenomic analyses indicate that early fungi evolved digesting cell walls of algal ancestors of land plants.</title>
        <authorList>
            <person name="Chang Y."/>
            <person name="Wang S."/>
            <person name="Sekimoto S."/>
            <person name="Aerts A.L."/>
            <person name="Choi C."/>
            <person name="Clum A."/>
            <person name="LaButti K.M."/>
            <person name="Lindquist E.A."/>
            <person name="Yee Ngan C."/>
            <person name="Ohm R.A."/>
            <person name="Salamov A.A."/>
            <person name="Grigoriev I.V."/>
            <person name="Spatafora J.W."/>
            <person name="Berbee M.L."/>
        </authorList>
    </citation>
    <scope>NUCLEOTIDE SEQUENCE [LARGE SCALE GENOMIC DNA]</scope>
    <source>
        <strain evidence="2 3">NRRL 28638</strain>
    </source>
</reference>
<evidence type="ECO:0000259" key="1">
    <source>
        <dbReference type="Pfam" id="PF00248"/>
    </source>
</evidence>
<gene>
    <name evidence="2" type="ORF">CONCODRAFT_9532</name>
</gene>
<protein>
    <recommendedName>
        <fullName evidence="1">NADP-dependent oxidoreductase domain-containing protein</fullName>
    </recommendedName>
</protein>
<proteinExistence type="predicted"/>
<dbReference type="OMA" id="YCEGNTE"/>
<dbReference type="EMBL" id="KQ964586">
    <property type="protein sequence ID" value="KXN68265.1"/>
    <property type="molecule type" value="Genomic_DNA"/>
</dbReference>
<dbReference type="AlphaFoldDB" id="A0A137NZN2"/>
<dbReference type="Proteomes" id="UP000070444">
    <property type="component" value="Unassembled WGS sequence"/>
</dbReference>
<sequence length="97" mass="10939">MSQAKPNVILGTMTFGSSGEGSRIHDQAQVEELLTHFKNEGYDELDTARMYCEGNTEIMLGDIGVQTEKWGFKLATKVYPWKAGDHQPERLRATFET</sequence>
<evidence type="ECO:0000313" key="2">
    <source>
        <dbReference type="EMBL" id="KXN68265.1"/>
    </source>
</evidence>
<dbReference type="Gene3D" id="3.20.20.100">
    <property type="entry name" value="NADP-dependent oxidoreductase domain"/>
    <property type="match status" value="1"/>
</dbReference>
<accession>A0A137NZN2</accession>
<feature type="non-terminal residue" evidence="2">
    <location>
        <position position="97"/>
    </location>
</feature>
<feature type="domain" description="NADP-dependent oxidoreductase" evidence="1">
    <location>
        <begin position="8"/>
        <end position="96"/>
    </location>
</feature>
<dbReference type="InterPro" id="IPR036812">
    <property type="entry name" value="NAD(P)_OxRdtase_dom_sf"/>
</dbReference>
<dbReference type="STRING" id="796925.A0A137NZN2"/>
<name>A0A137NZN2_CONC2</name>
<organism evidence="2 3">
    <name type="scientific">Conidiobolus coronatus (strain ATCC 28846 / CBS 209.66 / NRRL 28638)</name>
    <name type="common">Delacroixia coronata</name>
    <dbReference type="NCBI Taxonomy" id="796925"/>
    <lineage>
        <taxon>Eukaryota</taxon>
        <taxon>Fungi</taxon>
        <taxon>Fungi incertae sedis</taxon>
        <taxon>Zoopagomycota</taxon>
        <taxon>Entomophthoromycotina</taxon>
        <taxon>Entomophthoromycetes</taxon>
        <taxon>Entomophthorales</taxon>
        <taxon>Ancylistaceae</taxon>
        <taxon>Conidiobolus</taxon>
    </lineage>
</organism>